<keyword evidence="2" id="KW-0012">Acyltransferase</keyword>
<keyword evidence="4" id="KW-0687">Ribonucleoprotein</keyword>
<dbReference type="AlphaFoldDB" id="A0A2T0KFG7"/>
<sequence length="165" mass="18876">MDDDVSIRIATVEDVLRLVQDKNDRHHLREHLDHDRGVLLIALLGEALVGHLFLRLGEPEEEELRNGLPGVALIQHLKVLEAYRRRGYATRLLDEAARQLRARGRRTMALGVDPKNEGAIELYRKVGFQAWGDEPIQVDRVDVLDDGTTHRSREDCLVFTKEVFP</sequence>
<evidence type="ECO:0000256" key="2">
    <source>
        <dbReference type="ARBA" id="ARBA00023315"/>
    </source>
</evidence>
<gene>
    <name evidence="4" type="ORF">CLV67_105297</name>
</gene>
<dbReference type="RefSeq" id="WP_170153874.1">
    <property type="nucleotide sequence ID" value="NZ_BOMO01000033.1"/>
</dbReference>
<dbReference type="InterPro" id="IPR000182">
    <property type="entry name" value="GNAT_dom"/>
</dbReference>
<dbReference type="PANTHER" id="PTHR43420:SF47">
    <property type="entry name" value="N-ACETYLTRANSFERASE DOMAIN-CONTAINING PROTEIN"/>
    <property type="match status" value="1"/>
</dbReference>
<dbReference type="PROSITE" id="PS51186">
    <property type="entry name" value="GNAT"/>
    <property type="match status" value="1"/>
</dbReference>
<keyword evidence="1" id="KW-0808">Transferase</keyword>
<dbReference type="GO" id="GO:0016747">
    <property type="term" value="F:acyltransferase activity, transferring groups other than amino-acyl groups"/>
    <property type="evidence" value="ECO:0007669"/>
    <property type="project" value="InterPro"/>
</dbReference>
<comment type="caution">
    <text evidence="4">The sequence shown here is derived from an EMBL/GenBank/DDBJ whole genome shotgun (WGS) entry which is preliminary data.</text>
</comment>
<feature type="domain" description="N-acetyltransferase" evidence="3">
    <location>
        <begin position="5"/>
        <end position="155"/>
    </location>
</feature>
<dbReference type="GO" id="GO:0005840">
    <property type="term" value="C:ribosome"/>
    <property type="evidence" value="ECO:0007669"/>
    <property type="project" value="UniProtKB-KW"/>
</dbReference>
<evidence type="ECO:0000313" key="5">
    <source>
        <dbReference type="Proteomes" id="UP000239415"/>
    </source>
</evidence>
<dbReference type="EMBL" id="PVMZ01000005">
    <property type="protein sequence ID" value="PRX22120.1"/>
    <property type="molecule type" value="Genomic_DNA"/>
</dbReference>
<evidence type="ECO:0000259" key="3">
    <source>
        <dbReference type="PROSITE" id="PS51186"/>
    </source>
</evidence>
<dbReference type="PANTHER" id="PTHR43420">
    <property type="entry name" value="ACETYLTRANSFERASE"/>
    <property type="match status" value="1"/>
</dbReference>
<name>A0A2T0KFG7_9ACTN</name>
<dbReference type="InterPro" id="IPR050680">
    <property type="entry name" value="YpeA/RimI_acetyltransf"/>
</dbReference>
<dbReference type="Gene3D" id="3.40.630.30">
    <property type="match status" value="1"/>
</dbReference>
<dbReference type="Proteomes" id="UP000239415">
    <property type="component" value="Unassembled WGS sequence"/>
</dbReference>
<dbReference type="CDD" id="cd04301">
    <property type="entry name" value="NAT_SF"/>
    <property type="match status" value="1"/>
</dbReference>
<organism evidence="4 5">
    <name type="scientific">Actinoplanes italicus</name>
    <dbReference type="NCBI Taxonomy" id="113567"/>
    <lineage>
        <taxon>Bacteria</taxon>
        <taxon>Bacillati</taxon>
        <taxon>Actinomycetota</taxon>
        <taxon>Actinomycetes</taxon>
        <taxon>Micromonosporales</taxon>
        <taxon>Micromonosporaceae</taxon>
        <taxon>Actinoplanes</taxon>
    </lineage>
</organism>
<proteinExistence type="predicted"/>
<evidence type="ECO:0000256" key="1">
    <source>
        <dbReference type="ARBA" id="ARBA00022679"/>
    </source>
</evidence>
<keyword evidence="4" id="KW-0689">Ribosomal protein</keyword>
<dbReference type="SUPFAM" id="SSF55729">
    <property type="entry name" value="Acyl-CoA N-acyltransferases (Nat)"/>
    <property type="match status" value="1"/>
</dbReference>
<dbReference type="InterPro" id="IPR016181">
    <property type="entry name" value="Acyl_CoA_acyltransferase"/>
</dbReference>
<dbReference type="Pfam" id="PF00583">
    <property type="entry name" value="Acetyltransf_1"/>
    <property type="match status" value="1"/>
</dbReference>
<evidence type="ECO:0000313" key="4">
    <source>
        <dbReference type="EMBL" id="PRX22120.1"/>
    </source>
</evidence>
<protein>
    <submittedName>
        <fullName evidence="4">Ribosomal protein S18 acetylase RimI-like enzyme</fullName>
    </submittedName>
</protein>
<keyword evidence="5" id="KW-1185">Reference proteome</keyword>
<reference evidence="4 5" key="1">
    <citation type="submission" date="2018-03" db="EMBL/GenBank/DDBJ databases">
        <title>Genomic Encyclopedia of Archaeal and Bacterial Type Strains, Phase II (KMG-II): from individual species to whole genera.</title>
        <authorList>
            <person name="Goeker M."/>
        </authorList>
    </citation>
    <scope>NUCLEOTIDE SEQUENCE [LARGE SCALE GENOMIC DNA]</scope>
    <source>
        <strain evidence="4 5">DSM 43146</strain>
    </source>
</reference>
<accession>A0A2T0KFG7</accession>